<dbReference type="InterPro" id="IPR039198">
    <property type="entry name" value="Srl3/Whi5"/>
</dbReference>
<feature type="compositionally biased region" description="Polar residues" evidence="9">
    <location>
        <begin position="268"/>
        <end position="287"/>
    </location>
</feature>
<feature type="compositionally biased region" description="Polar residues" evidence="9">
    <location>
        <begin position="19"/>
        <end position="38"/>
    </location>
</feature>
<evidence type="ECO:0000256" key="1">
    <source>
        <dbReference type="ARBA" id="ARBA00004123"/>
    </source>
</evidence>
<gene>
    <name evidence="10" type="ORF">NA57DRAFT_73563</name>
</gene>
<evidence type="ECO:0000256" key="8">
    <source>
        <dbReference type="ARBA" id="ARBA00023242"/>
    </source>
</evidence>
<feature type="compositionally biased region" description="Polar residues" evidence="9">
    <location>
        <begin position="218"/>
        <end position="228"/>
    </location>
</feature>
<evidence type="ECO:0000256" key="4">
    <source>
        <dbReference type="ARBA" id="ARBA00022490"/>
    </source>
</evidence>
<feature type="compositionally biased region" description="Polar residues" evidence="9">
    <location>
        <begin position="105"/>
        <end position="116"/>
    </location>
</feature>
<feature type="compositionally biased region" description="Low complexity" evidence="9">
    <location>
        <begin position="448"/>
        <end position="457"/>
    </location>
</feature>
<evidence type="ECO:0000256" key="5">
    <source>
        <dbReference type="ARBA" id="ARBA00022491"/>
    </source>
</evidence>
<keyword evidence="5" id="KW-0678">Repressor</keyword>
<keyword evidence="6" id="KW-0805">Transcription regulation</keyword>
<sequence>MEAIQASAPAPPPGASRDANASSREPASQYPAGSSASPTPKVMAAPQQVSQLTPPPQSPAKRKQNAPAIAGAGSQESVLSDFSMGGSIATAPGLQSSSSNLSNSTIPESEFTSPASSVGMRQEILNAQREAAMAAAAQLNNVQAFPLQGPRTPDADTEVKDGTLMASSVTSPMAIDTPYLHQASKRTASGTIKPTAPSTVAYAGITAGRSSPPKPSQLGHSRSQSSVDGLNKAKIAEISAQLKTRLSYAMVKVQNGWEKRSIEDLENQITSPSQLSNSRKTPSTPTPTGFGHFSRPSTSSIGGPMRNYDATYSAKTQRYAHSPDVSGRNSPPGPGPALLRRTTSSSSSDAPISSSPRTYAAFFARHGGNTIPASSAMRTHAHTASTSTITSTTPSLGPPVDLVPSSTRPGRSGSASHPRRSHSHRAPPNLSGSSRKMPYASPSKSQMLTSPTTPTSGPLGGLRAGVTPRPLRMPSQQAEKDAVDTLLFMSSPNNSSNMKHIPGSQGSPLRSEFPPGLPR</sequence>
<evidence type="ECO:0008006" key="12">
    <source>
        <dbReference type="Google" id="ProtNLM"/>
    </source>
</evidence>
<dbReference type="GO" id="GO:0003712">
    <property type="term" value="F:transcription coregulator activity"/>
    <property type="evidence" value="ECO:0007669"/>
    <property type="project" value="TreeGrafter"/>
</dbReference>
<dbReference type="InterPro" id="IPR013734">
    <property type="entry name" value="TF_Nrm1/Whi5"/>
</dbReference>
<dbReference type="GO" id="GO:0033309">
    <property type="term" value="C:SBF transcription complex"/>
    <property type="evidence" value="ECO:0007669"/>
    <property type="project" value="TreeGrafter"/>
</dbReference>
<feature type="compositionally biased region" description="Polar residues" evidence="9">
    <location>
        <begin position="488"/>
        <end position="508"/>
    </location>
</feature>
<feature type="region of interest" description="Disordered" evidence="9">
    <location>
        <begin position="268"/>
        <end position="355"/>
    </location>
</feature>
<evidence type="ECO:0000256" key="2">
    <source>
        <dbReference type="ARBA" id="ARBA00004496"/>
    </source>
</evidence>
<dbReference type="PANTHER" id="PTHR28246:SF1">
    <property type="entry name" value="G1-SPECIFIC TRANSCRIPTIONAL REPRESSOR WHI5-RELATED"/>
    <property type="match status" value="1"/>
</dbReference>
<dbReference type="EMBL" id="ML978123">
    <property type="protein sequence ID" value="KAF2102126.1"/>
    <property type="molecule type" value="Genomic_DNA"/>
</dbReference>
<evidence type="ECO:0000313" key="10">
    <source>
        <dbReference type="EMBL" id="KAF2102126.1"/>
    </source>
</evidence>
<evidence type="ECO:0000256" key="3">
    <source>
        <dbReference type="ARBA" id="ARBA00006922"/>
    </source>
</evidence>
<evidence type="ECO:0000256" key="9">
    <source>
        <dbReference type="SAM" id="MobiDB-lite"/>
    </source>
</evidence>
<evidence type="ECO:0000256" key="6">
    <source>
        <dbReference type="ARBA" id="ARBA00023015"/>
    </source>
</evidence>
<reference evidence="10" key="1">
    <citation type="journal article" date="2020" name="Stud. Mycol.">
        <title>101 Dothideomycetes genomes: a test case for predicting lifestyles and emergence of pathogens.</title>
        <authorList>
            <person name="Haridas S."/>
            <person name="Albert R."/>
            <person name="Binder M."/>
            <person name="Bloem J."/>
            <person name="Labutti K."/>
            <person name="Salamov A."/>
            <person name="Andreopoulos B."/>
            <person name="Baker S."/>
            <person name="Barry K."/>
            <person name="Bills G."/>
            <person name="Bluhm B."/>
            <person name="Cannon C."/>
            <person name="Castanera R."/>
            <person name="Culley D."/>
            <person name="Daum C."/>
            <person name="Ezra D."/>
            <person name="Gonzalez J."/>
            <person name="Henrissat B."/>
            <person name="Kuo A."/>
            <person name="Liang C."/>
            <person name="Lipzen A."/>
            <person name="Lutzoni F."/>
            <person name="Magnuson J."/>
            <person name="Mondo S."/>
            <person name="Nolan M."/>
            <person name="Ohm R."/>
            <person name="Pangilinan J."/>
            <person name="Park H.-J."/>
            <person name="Ramirez L."/>
            <person name="Alfaro M."/>
            <person name="Sun H."/>
            <person name="Tritt A."/>
            <person name="Yoshinaga Y."/>
            <person name="Zwiers L.-H."/>
            <person name="Turgeon B."/>
            <person name="Goodwin S."/>
            <person name="Spatafora J."/>
            <person name="Crous P."/>
            <person name="Grigoriev I."/>
        </authorList>
    </citation>
    <scope>NUCLEOTIDE SEQUENCE</scope>
    <source>
        <strain evidence="10">CBS 133067</strain>
    </source>
</reference>
<feature type="compositionally biased region" description="Low complexity" evidence="9">
    <location>
        <begin position="373"/>
        <end position="395"/>
    </location>
</feature>
<feature type="region of interest" description="Disordered" evidence="9">
    <location>
        <begin position="202"/>
        <end position="230"/>
    </location>
</feature>
<organism evidence="10 11">
    <name type="scientific">Rhizodiscina lignyota</name>
    <dbReference type="NCBI Taxonomy" id="1504668"/>
    <lineage>
        <taxon>Eukaryota</taxon>
        <taxon>Fungi</taxon>
        <taxon>Dikarya</taxon>
        <taxon>Ascomycota</taxon>
        <taxon>Pezizomycotina</taxon>
        <taxon>Dothideomycetes</taxon>
        <taxon>Pleosporomycetidae</taxon>
        <taxon>Aulographales</taxon>
        <taxon>Rhizodiscinaceae</taxon>
        <taxon>Rhizodiscina</taxon>
    </lineage>
</organism>
<keyword evidence="4" id="KW-0963">Cytoplasm</keyword>
<protein>
    <recommendedName>
        <fullName evidence="12">Cyclin-dependent kinase</fullName>
    </recommendedName>
</protein>
<comment type="caution">
    <text evidence="10">The sequence shown here is derived from an EMBL/GenBank/DDBJ whole genome shotgun (WGS) entry which is preliminary data.</text>
</comment>
<feature type="region of interest" description="Disordered" evidence="9">
    <location>
        <begin position="370"/>
        <end position="519"/>
    </location>
</feature>
<evidence type="ECO:0000313" key="11">
    <source>
        <dbReference type="Proteomes" id="UP000799772"/>
    </source>
</evidence>
<feature type="region of interest" description="Disordered" evidence="9">
    <location>
        <begin position="1"/>
        <end position="118"/>
    </location>
</feature>
<comment type="subcellular location">
    <subcellularLocation>
        <location evidence="2">Cytoplasm</location>
    </subcellularLocation>
    <subcellularLocation>
        <location evidence="1">Nucleus</location>
    </subcellularLocation>
</comment>
<dbReference type="PANTHER" id="PTHR28246">
    <property type="entry name" value="G1-SPECIFIC TRANSCRIPTIONAL REPRESSOR WHI5-RELATED"/>
    <property type="match status" value="1"/>
</dbReference>
<keyword evidence="11" id="KW-1185">Reference proteome</keyword>
<dbReference type="AlphaFoldDB" id="A0A9P4II79"/>
<evidence type="ECO:0000256" key="7">
    <source>
        <dbReference type="ARBA" id="ARBA00023163"/>
    </source>
</evidence>
<comment type="similarity">
    <text evidence="3">Belongs to the WHI5/NRM1 family.</text>
</comment>
<proteinExistence type="inferred from homology"/>
<dbReference type="GO" id="GO:0005737">
    <property type="term" value="C:cytoplasm"/>
    <property type="evidence" value="ECO:0007669"/>
    <property type="project" value="UniProtKB-SubCell"/>
</dbReference>
<accession>A0A9P4II79</accession>
<name>A0A9P4II79_9PEZI</name>
<keyword evidence="7" id="KW-0804">Transcription</keyword>
<dbReference type="Pfam" id="PF08528">
    <property type="entry name" value="Whi5"/>
    <property type="match status" value="1"/>
</dbReference>
<dbReference type="Proteomes" id="UP000799772">
    <property type="component" value="Unassembled WGS sequence"/>
</dbReference>
<dbReference type="OrthoDB" id="2359117at2759"/>
<dbReference type="GO" id="GO:0000082">
    <property type="term" value="P:G1/S transition of mitotic cell cycle"/>
    <property type="evidence" value="ECO:0007669"/>
    <property type="project" value="InterPro"/>
</dbReference>
<keyword evidence="8" id="KW-0539">Nucleus</keyword>
<feature type="compositionally biased region" description="Low complexity" evidence="9">
    <location>
        <begin position="336"/>
        <end position="355"/>
    </location>
</feature>